<feature type="compositionally biased region" description="Basic and acidic residues" evidence="1">
    <location>
        <begin position="113"/>
        <end position="125"/>
    </location>
</feature>
<comment type="caution">
    <text evidence="2">The sequence shown here is derived from an EMBL/GenBank/DDBJ whole genome shotgun (WGS) entry which is preliminary data.</text>
</comment>
<evidence type="ECO:0000313" key="2">
    <source>
        <dbReference type="EMBL" id="KAL1875992.1"/>
    </source>
</evidence>
<reference evidence="2 3" key="1">
    <citation type="journal article" date="2024" name="IMA Fungus">
        <title>IMA Genome - F19 : A genome assembly and annotation guide to empower mycologists, including annotated draft genome sequences of Ceratocystis pirilliformis, Diaporthe australafricana, Fusarium ophioides, Paecilomyces lecythidis, and Sporothrix stenoceras.</title>
        <authorList>
            <person name="Aylward J."/>
            <person name="Wilson A.M."/>
            <person name="Visagie C.M."/>
            <person name="Spraker J."/>
            <person name="Barnes I."/>
            <person name="Buitendag C."/>
            <person name="Ceriani C."/>
            <person name="Del Mar Angel L."/>
            <person name="du Plessis D."/>
            <person name="Fuchs T."/>
            <person name="Gasser K."/>
            <person name="Kramer D."/>
            <person name="Li W."/>
            <person name="Munsamy K."/>
            <person name="Piso A."/>
            <person name="Price J.L."/>
            <person name="Sonnekus B."/>
            <person name="Thomas C."/>
            <person name="van der Nest A."/>
            <person name="van Dijk A."/>
            <person name="van Heerden A."/>
            <person name="van Vuuren N."/>
            <person name="Yilmaz N."/>
            <person name="Duong T.A."/>
            <person name="van der Merwe N.A."/>
            <person name="Wingfield M.J."/>
            <person name="Wingfield B.D."/>
        </authorList>
    </citation>
    <scope>NUCLEOTIDE SEQUENCE [LARGE SCALE GENOMIC DNA]</scope>
    <source>
        <strain evidence="2 3">CMW 18167</strain>
    </source>
</reference>
<evidence type="ECO:0000256" key="1">
    <source>
        <dbReference type="SAM" id="MobiDB-lite"/>
    </source>
</evidence>
<feature type="compositionally biased region" description="Acidic residues" evidence="1">
    <location>
        <begin position="93"/>
        <end position="112"/>
    </location>
</feature>
<feature type="region of interest" description="Disordered" evidence="1">
    <location>
        <begin position="79"/>
        <end position="151"/>
    </location>
</feature>
<protein>
    <submittedName>
        <fullName evidence="2">Uncharacterized protein</fullName>
    </submittedName>
</protein>
<dbReference type="Proteomes" id="UP001583193">
    <property type="component" value="Unassembled WGS sequence"/>
</dbReference>
<dbReference type="EMBL" id="JAVDPF010000016">
    <property type="protein sequence ID" value="KAL1875992.1"/>
    <property type="molecule type" value="Genomic_DNA"/>
</dbReference>
<organism evidence="2 3">
    <name type="scientific">Paecilomyces lecythidis</name>
    <dbReference type="NCBI Taxonomy" id="3004212"/>
    <lineage>
        <taxon>Eukaryota</taxon>
        <taxon>Fungi</taxon>
        <taxon>Dikarya</taxon>
        <taxon>Ascomycota</taxon>
        <taxon>Pezizomycotina</taxon>
        <taxon>Eurotiomycetes</taxon>
        <taxon>Eurotiomycetidae</taxon>
        <taxon>Eurotiales</taxon>
        <taxon>Thermoascaceae</taxon>
        <taxon>Paecilomyces</taxon>
    </lineage>
</organism>
<sequence length="242" mass="26803">MGLFSRLFSCAQDRNTLRRACSNRSSRPHSTISPFALVQEIDQSNTRPVSDVPMLNMPSFSGYAIPQQSEEAIDQLPVYDASSSTSHSRQESTEDISVETDESDNTDTEQSSEPERITEHPRDVETITTTSDEEIDPLTPSEDSPGDGDLDVLEPPPSYEFAVGVQEVSADKPRRRSIIDIFIRRGSTVKTTPLAVTPITPVWRSPPAPAPILAAPVTEQDPNRFTYIIGGREYDDNDIYCL</sequence>
<accession>A0ABR3XKE3</accession>
<keyword evidence="3" id="KW-1185">Reference proteome</keyword>
<proteinExistence type="predicted"/>
<evidence type="ECO:0000313" key="3">
    <source>
        <dbReference type="Proteomes" id="UP001583193"/>
    </source>
</evidence>
<name>A0ABR3XKE3_9EURO</name>
<gene>
    <name evidence="2" type="ORF">Plec18167_005253</name>
</gene>